<evidence type="ECO:0000259" key="6">
    <source>
        <dbReference type="SMART" id="SM00849"/>
    </source>
</evidence>
<sequence>MFKFIGCGSAFNTRLGNNSAYIKEDKVLFMIDCGSANFDRIMRSDLLEGVEEIVVLMTHTHPDHVGSLGDLIFYSYFCMGQVKVPNLTVYAPYDMKISKVLQGMGVERECYRLIQFDNSNEYPPGFHKDGFHIKFQVVPNRHVPELLCYGYLITYKDKTIYYSGDSNNISPFILRMLEDGEIDYFYQDTCQANYEGNVHLSLKKLSEMVWANRDRVYCMHLDGGFNREQAEELGFNVVRPSILHSLYNNYTIRGEEIE</sequence>
<evidence type="ECO:0000313" key="8">
    <source>
        <dbReference type="Proteomes" id="UP000033014"/>
    </source>
</evidence>
<keyword evidence="8" id="KW-1185">Reference proteome</keyword>
<dbReference type="SUPFAM" id="SSF56281">
    <property type="entry name" value="Metallo-hydrolase/oxidoreductase"/>
    <property type="match status" value="1"/>
</dbReference>
<dbReference type="OrthoDB" id="7571at10239"/>
<gene>
    <name evidence="7" type="ORF">BCP8-2_094</name>
</gene>
<dbReference type="Gene3D" id="3.60.15.10">
    <property type="entry name" value="Ribonuclease Z/Hydroxyacylglutathione hydrolase-like"/>
    <property type="match status" value="1"/>
</dbReference>
<name>A0A0E3D9J5_9CAUD</name>
<organism evidence="7 8">
    <name type="scientific">Bacillus phage BCP8-2</name>
    <dbReference type="NCBI Taxonomy" id="1129192"/>
    <lineage>
        <taxon>Viruses</taxon>
        <taxon>Duplodnaviria</taxon>
        <taxon>Heunggongvirae</taxon>
        <taxon>Uroviricota</taxon>
        <taxon>Caudoviricetes</taxon>
        <taxon>Herelleviridae</taxon>
        <taxon>Bastillevirinae</taxon>
        <taxon>Caeruleovirus</taxon>
        <taxon>Caeruleovirus BCP82</taxon>
    </lineage>
</organism>
<evidence type="ECO:0000256" key="5">
    <source>
        <dbReference type="ARBA" id="ARBA00034308"/>
    </source>
</evidence>
<reference evidence="7 8" key="2">
    <citation type="journal article" date="2015" name="Arch. Virol.">
        <title>Complete genome sequence analysis and identification of putative metallo-beta-lactamase and SpoIIIE homologs in Bacillus cereus group phage BCP8-2, a new member of the proposed Bastille-like group.</title>
        <authorList>
            <person name="Asare P.T."/>
            <person name="Bandara N."/>
            <person name="Jeong T.Y."/>
            <person name="Ryu S."/>
            <person name="Klumpp J."/>
            <person name="Kim K.P."/>
        </authorList>
    </citation>
    <scope>NUCLEOTIDE SEQUENCE [LARGE SCALE GENOMIC DNA]</scope>
    <source>
        <strain evidence="7">BCP8-2</strain>
    </source>
</reference>
<dbReference type="GO" id="GO:0052170">
    <property type="term" value="P:symbiont-mediated suppression of host innate immune response"/>
    <property type="evidence" value="ECO:0007669"/>
    <property type="project" value="UniProtKB-KW"/>
</dbReference>
<evidence type="ECO:0000256" key="3">
    <source>
        <dbReference type="ARBA" id="ARBA00023280"/>
    </source>
</evidence>
<dbReference type="InterPro" id="IPR036866">
    <property type="entry name" value="RibonucZ/Hydroxyglut_hydro"/>
</dbReference>
<comment type="function">
    <text evidence="4">Counteracts the host Pycsar antiviral defense system. Phosphodiesterase that enables metal-dependent hydrolysis of host cyclic nucleotide Pycsar defense signals such as cCMP and cUMP.</text>
</comment>
<dbReference type="GeneID" id="24723358"/>
<feature type="domain" description="Metallo-beta-lactamase" evidence="6">
    <location>
        <begin position="16"/>
        <end position="220"/>
    </location>
</feature>
<evidence type="ECO:0000313" key="7">
    <source>
        <dbReference type="EMBL" id="AHJ87132.1"/>
    </source>
</evidence>
<dbReference type="KEGG" id="vg:24723358"/>
<evidence type="ECO:0000256" key="1">
    <source>
        <dbReference type="ARBA" id="ARBA00022581"/>
    </source>
</evidence>
<keyword evidence="2" id="KW-1090">Inhibition of host innate immune response by virus</keyword>
<dbReference type="PANTHER" id="PTHR42663">
    <property type="entry name" value="HYDROLASE C777.06C-RELATED-RELATED"/>
    <property type="match status" value="1"/>
</dbReference>
<dbReference type="PANTHER" id="PTHR42663:SF6">
    <property type="entry name" value="HYDROLASE C777.06C-RELATED"/>
    <property type="match status" value="1"/>
</dbReference>
<protein>
    <submittedName>
        <fullName evidence="7">Putative metal-dependent hydrolase</fullName>
    </submittedName>
</protein>
<evidence type="ECO:0000256" key="2">
    <source>
        <dbReference type="ARBA" id="ARBA00022632"/>
    </source>
</evidence>
<keyword evidence="3" id="KW-0899">Viral immunoevasion</keyword>
<dbReference type="Proteomes" id="UP000033014">
    <property type="component" value="Segment"/>
</dbReference>
<keyword evidence="1" id="KW-0945">Host-virus interaction</keyword>
<dbReference type="EMBL" id="KJ081346">
    <property type="protein sequence ID" value="AHJ87132.1"/>
    <property type="molecule type" value="Genomic_DNA"/>
</dbReference>
<dbReference type="RefSeq" id="YP_009149655.1">
    <property type="nucleotide sequence ID" value="NC_027355.1"/>
</dbReference>
<proteinExistence type="inferred from homology"/>
<dbReference type="InterPro" id="IPR001279">
    <property type="entry name" value="Metallo-B-lactamas"/>
</dbReference>
<evidence type="ECO:0000256" key="4">
    <source>
        <dbReference type="ARBA" id="ARBA00034293"/>
    </source>
</evidence>
<accession>A0A0E3D9J5</accession>
<dbReference type="SMART" id="SM00849">
    <property type="entry name" value="Lactamase_B"/>
    <property type="match status" value="1"/>
</dbReference>
<reference evidence="8" key="1">
    <citation type="submission" date="2014-01" db="EMBL/GenBank/DDBJ databases">
        <title>Genomic and Proteomic Analysis of Broad Host Range Virulent Bacillus Group Phage BCP8-2 Leading To the Creation of New Genus within Myoviruses.</title>
        <authorList>
            <person name="Bandara N."/>
            <person name="Asare P.T."/>
            <person name="Kim K.P."/>
        </authorList>
    </citation>
    <scope>NUCLEOTIDE SEQUENCE [LARGE SCALE GENOMIC DNA]</scope>
</reference>
<comment type="similarity">
    <text evidence="5">Belongs to the anti-Pycsar protein Apyc1 family.</text>
</comment>
<dbReference type="Pfam" id="PF23023">
    <property type="entry name" value="Anti-Pycsar_Apyc1"/>
    <property type="match status" value="1"/>
</dbReference>
<keyword evidence="7" id="KW-0378">Hydrolase</keyword>
<dbReference type="GO" id="GO:0016787">
    <property type="term" value="F:hydrolase activity"/>
    <property type="evidence" value="ECO:0007669"/>
    <property type="project" value="UniProtKB-KW"/>
</dbReference>